<keyword evidence="2" id="KW-1185">Reference proteome</keyword>
<reference evidence="1 2" key="1">
    <citation type="submission" date="2021-06" db="EMBL/GenBank/DDBJ databases">
        <title>Caerostris extrusa draft genome.</title>
        <authorList>
            <person name="Kono N."/>
            <person name="Arakawa K."/>
        </authorList>
    </citation>
    <scope>NUCLEOTIDE SEQUENCE [LARGE SCALE GENOMIC DNA]</scope>
</reference>
<name>A0AAV4MBE7_CAEEX</name>
<evidence type="ECO:0000313" key="1">
    <source>
        <dbReference type="EMBL" id="GIX69706.1"/>
    </source>
</evidence>
<organism evidence="1 2">
    <name type="scientific">Caerostris extrusa</name>
    <name type="common">Bark spider</name>
    <name type="synonym">Caerostris bankana</name>
    <dbReference type="NCBI Taxonomy" id="172846"/>
    <lineage>
        <taxon>Eukaryota</taxon>
        <taxon>Metazoa</taxon>
        <taxon>Ecdysozoa</taxon>
        <taxon>Arthropoda</taxon>
        <taxon>Chelicerata</taxon>
        <taxon>Arachnida</taxon>
        <taxon>Araneae</taxon>
        <taxon>Araneomorphae</taxon>
        <taxon>Entelegynae</taxon>
        <taxon>Araneoidea</taxon>
        <taxon>Araneidae</taxon>
        <taxon>Caerostris</taxon>
    </lineage>
</organism>
<comment type="caution">
    <text evidence="1">The sequence shown here is derived from an EMBL/GenBank/DDBJ whole genome shotgun (WGS) entry which is preliminary data.</text>
</comment>
<dbReference type="EMBL" id="BPLR01019608">
    <property type="protein sequence ID" value="GIX69706.1"/>
    <property type="molecule type" value="Genomic_DNA"/>
</dbReference>
<accession>A0AAV4MBE7</accession>
<sequence>MSLAHLNIFFKINDHEKQFVFTLCVSETESWFLGQQISNPKKGQNVENQETEQHAKWRFGGILSFCSLHQVALLIEISYLSPPKAELFRGIFFEMKKRLSEEAFCLRGSEISGYVIPKSISNLLQMETPMVLGMFLSHSG</sequence>
<dbReference type="Proteomes" id="UP001054945">
    <property type="component" value="Unassembled WGS sequence"/>
</dbReference>
<protein>
    <submittedName>
        <fullName evidence="1">Uncharacterized protein</fullName>
    </submittedName>
</protein>
<proteinExistence type="predicted"/>
<dbReference type="AlphaFoldDB" id="A0AAV4MBE7"/>
<gene>
    <name evidence="1" type="ORF">CEXT_438581</name>
</gene>
<evidence type="ECO:0000313" key="2">
    <source>
        <dbReference type="Proteomes" id="UP001054945"/>
    </source>
</evidence>